<dbReference type="GO" id="GO:0019843">
    <property type="term" value="F:rRNA binding"/>
    <property type="evidence" value="ECO:0007669"/>
    <property type="project" value="UniProtKB-UniRule"/>
</dbReference>
<feature type="domain" description="Ribosomal protein L9" evidence="8">
    <location>
        <begin position="13"/>
        <end position="40"/>
    </location>
</feature>
<dbReference type="HOGENOM" id="CLU_078938_4_1_4"/>
<dbReference type="Gene3D" id="3.40.5.10">
    <property type="entry name" value="Ribosomal protein L9, N-terminal domain"/>
    <property type="match status" value="1"/>
</dbReference>
<comment type="similarity">
    <text evidence="1 7">Belongs to the bacterial ribosomal protein bL9 family.</text>
</comment>
<keyword evidence="5 7" id="KW-0687">Ribonucleoprotein</keyword>
<dbReference type="PATRIC" id="fig|1208920.3.peg.353"/>
<evidence type="ECO:0000256" key="3">
    <source>
        <dbReference type="ARBA" id="ARBA00022884"/>
    </source>
</evidence>
<keyword evidence="10" id="KW-1185">Reference proteome</keyword>
<dbReference type="InterPro" id="IPR000244">
    <property type="entry name" value="Ribosomal_bL9"/>
</dbReference>
<dbReference type="InterPro" id="IPR020070">
    <property type="entry name" value="Ribosomal_bL9_N"/>
</dbReference>
<dbReference type="SUPFAM" id="SSF55653">
    <property type="entry name" value="Ribosomal protein L9 C-domain"/>
    <property type="match status" value="1"/>
</dbReference>
<dbReference type="KEGG" id="kon:CONE_0604"/>
<protein>
    <recommendedName>
        <fullName evidence="6 7">Large ribosomal subunit protein bL9</fullName>
    </recommendedName>
</protein>
<dbReference type="OrthoDB" id="9788336at2"/>
<dbReference type="eggNOG" id="COG0359">
    <property type="taxonomic scope" value="Bacteria"/>
</dbReference>
<evidence type="ECO:0000256" key="1">
    <source>
        <dbReference type="ARBA" id="ARBA00010605"/>
    </source>
</evidence>
<keyword evidence="2 7" id="KW-0699">rRNA-binding</keyword>
<dbReference type="InterPro" id="IPR036935">
    <property type="entry name" value="Ribosomal_bL9_N_sf"/>
</dbReference>
<dbReference type="STRING" id="1208920.CONE_0604"/>
<dbReference type="GO" id="GO:0006412">
    <property type="term" value="P:translation"/>
    <property type="evidence" value="ECO:0007669"/>
    <property type="project" value="UniProtKB-UniRule"/>
</dbReference>
<dbReference type="Pfam" id="PF01281">
    <property type="entry name" value="Ribosomal_L9_N"/>
    <property type="match status" value="1"/>
</dbReference>
<dbReference type="EMBL" id="CP003805">
    <property type="protein sequence ID" value="AGF48365.1"/>
    <property type="molecule type" value="Genomic_DNA"/>
</dbReference>
<dbReference type="InterPro" id="IPR009027">
    <property type="entry name" value="Ribosomal_bL9/RNase_H1_N"/>
</dbReference>
<comment type="function">
    <text evidence="7">Binds to the 23S rRNA.</text>
</comment>
<evidence type="ECO:0000256" key="5">
    <source>
        <dbReference type="ARBA" id="ARBA00023274"/>
    </source>
</evidence>
<dbReference type="SUPFAM" id="SSF55658">
    <property type="entry name" value="L9 N-domain-like"/>
    <property type="match status" value="1"/>
</dbReference>
<evidence type="ECO:0000256" key="7">
    <source>
        <dbReference type="HAMAP-Rule" id="MF_00503"/>
    </source>
</evidence>
<dbReference type="PANTHER" id="PTHR21368">
    <property type="entry name" value="50S RIBOSOMAL PROTEIN L9"/>
    <property type="match status" value="1"/>
</dbReference>
<keyword evidence="3 7" id="KW-0694">RNA-binding</keyword>
<evidence type="ECO:0000313" key="9">
    <source>
        <dbReference type="EMBL" id="AGF48365.1"/>
    </source>
</evidence>
<dbReference type="InterPro" id="IPR020594">
    <property type="entry name" value="Ribosomal_bL9_bac/chp"/>
</dbReference>
<dbReference type="PROSITE" id="PS00651">
    <property type="entry name" value="RIBOSOMAL_L9"/>
    <property type="match status" value="1"/>
</dbReference>
<evidence type="ECO:0000256" key="6">
    <source>
        <dbReference type="ARBA" id="ARBA00035292"/>
    </source>
</evidence>
<dbReference type="InterPro" id="IPR036791">
    <property type="entry name" value="Ribosomal_bL9_C_sf"/>
</dbReference>
<dbReference type="AlphaFoldDB" id="M1M8P3"/>
<dbReference type="InterPro" id="IPR020069">
    <property type="entry name" value="Ribosomal_bL9_C"/>
</dbReference>
<accession>M1M8P3</accession>
<evidence type="ECO:0000313" key="10">
    <source>
        <dbReference type="Proteomes" id="UP000011541"/>
    </source>
</evidence>
<dbReference type="Proteomes" id="UP000011541">
    <property type="component" value="Chromosome"/>
</dbReference>
<evidence type="ECO:0000259" key="8">
    <source>
        <dbReference type="PROSITE" id="PS00651"/>
    </source>
</evidence>
<evidence type="ECO:0000256" key="4">
    <source>
        <dbReference type="ARBA" id="ARBA00022980"/>
    </source>
</evidence>
<dbReference type="GO" id="GO:0003735">
    <property type="term" value="F:structural constituent of ribosome"/>
    <property type="evidence" value="ECO:0007669"/>
    <property type="project" value="InterPro"/>
</dbReference>
<proteinExistence type="inferred from homology"/>
<organism evidence="9 10">
    <name type="scientific">Candidatus Kinetoplastidibacterium stringomonadis TCC290E</name>
    <dbReference type="NCBI Taxonomy" id="1208920"/>
    <lineage>
        <taxon>Bacteria</taxon>
        <taxon>Pseudomonadati</taxon>
        <taxon>Pseudomonadota</taxon>
        <taxon>Betaproteobacteria</taxon>
        <taxon>Candidatus Kinetoplastidibacterium</taxon>
    </lineage>
</organism>
<sequence length="151" mass="17137">MEVILLEKVSTLGNLGDIVRVKNGYARNFLIPNKIAKRATKVAIKEFENKRSELEKIQLNKLNDAKELADKLDGFVMRISQKSSVDGKLFGSVNNIDIVHNLKKFGFTSIEKTQIYLSENHIKTIGEFVAKIKLHPDVEKEISIVVTREEL</sequence>
<keyword evidence="4 7" id="KW-0689">Ribosomal protein</keyword>
<dbReference type="GO" id="GO:1990904">
    <property type="term" value="C:ribonucleoprotein complex"/>
    <property type="evidence" value="ECO:0007669"/>
    <property type="project" value="UniProtKB-KW"/>
</dbReference>
<dbReference type="HAMAP" id="MF_00503">
    <property type="entry name" value="Ribosomal_bL9"/>
    <property type="match status" value="1"/>
</dbReference>
<dbReference type="Pfam" id="PF03948">
    <property type="entry name" value="Ribosomal_L9_C"/>
    <property type="match status" value="1"/>
</dbReference>
<name>M1M8P3_9PROT</name>
<dbReference type="NCBIfam" id="TIGR00158">
    <property type="entry name" value="L9"/>
    <property type="match status" value="1"/>
</dbReference>
<dbReference type="Gene3D" id="3.10.430.100">
    <property type="entry name" value="Ribosomal protein L9, C-terminal domain"/>
    <property type="match status" value="1"/>
</dbReference>
<reference evidence="9 10" key="1">
    <citation type="journal article" date="2013" name="Genome Biol. Evol.">
        <title>Genome evolution and phylogenomic analysis of candidatus kinetoplastibacterium, the betaproteobacterial endosymbionts of strigomonas and angomonas.</title>
        <authorList>
            <person name="Alves J.M."/>
            <person name="Serrano M.G."/>
            <person name="Maia da Silva F."/>
            <person name="Voegtly L.J."/>
            <person name="Matveyev A.V."/>
            <person name="Teixeira M.M."/>
            <person name="Camargo E.P."/>
            <person name="Buck G.A."/>
        </authorList>
    </citation>
    <scope>NUCLEOTIDE SEQUENCE [LARGE SCALE GENOMIC DNA]</scope>
    <source>
        <strain evidence="9 10">TCC290E</strain>
    </source>
</reference>
<dbReference type="GO" id="GO:0005840">
    <property type="term" value="C:ribosome"/>
    <property type="evidence" value="ECO:0007669"/>
    <property type="project" value="UniProtKB-KW"/>
</dbReference>
<dbReference type="RefSeq" id="WP_015397052.1">
    <property type="nucleotide sequence ID" value="NC_020299.1"/>
</dbReference>
<evidence type="ECO:0000256" key="2">
    <source>
        <dbReference type="ARBA" id="ARBA00022730"/>
    </source>
</evidence>
<gene>
    <name evidence="7" type="primary">rplI</name>
    <name evidence="9" type="ORF">CONE_0604</name>
</gene>